<comment type="similarity">
    <text evidence="11">Belongs to the G-protein coupled receptor 1 family.</text>
</comment>
<dbReference type="InterPro" id="IPR050569">
    <property type="entry name" value="TAAR"/>
</dbReference>
<feature type="transmembrane region" description="Helical" evidence="12">
    <location>
        <begin position="81"/>
        <end position="98"/>
    </location>
</feature>
<evidence type="ECO:0000256" key="11">
    <source>
        <dbReference type="RuleBase" id="RU000688"/>
    </source>
</evidence>
<dbReference type="GO" id="GO:0001594">
    <property type="term" value="F:trace-amine receptor activity"/>
    <property type="evidence" value="ECO:0007669"/>
    <property type="project" value="InterPro"/>
</dbReference>
<evidence type="ECO:0000256" key="4">
    <source>
        <dbReference type="ARBA" id="ARBA00022989"/>
    </source>
</evidence>
<dbReference type="PROSITE" id="PS00237">
    <property type="entry name" value="G_PROTEIN_RECEP_F1_1"/>
    <property type="match status" value="1"/>
</dbReference>
<dbReference type="FunFam" id="1.20.1070.10:FF:000030">
    <property type="entry name" value="trace amine-associated receptor 1"/>
    <property type="match status" value="1"/>
</dbReference>
<keyword evidence="9" id="KW-0325">Glycoprotein</keyword>
<feature type="transmembrane region" description="Helical" evidence="12">
    <location>
        <begin position="160"/>
        <end position="184"/>
    </location>
</feature>
<dbReference type="PANTHER" id="PTHR24249:SF417">
    <property type="entry name" value="TRACE AMINE-ASSOCIATED RECEPTOR 11"/>
    <property type="match status" value="1"/>
</dbReference>
<evidence type="ECO:0000256" key="7">
    <source>
        <dbReference type="ARBA" id="ARBA00023157"/>
    </source>
</evidence>
<keyword evidence="8 11" id="KW-0675">Receptor</keyword>
<protein>
    <recommendedName>
        <fullName evidence="13">G-protein coupled receptors family 1 profile domain-containing protein</fullName>
    </recommendedName>
</protein>
<evidence type="ECO:0000256" key="1">
    <source>
        <dbReference type="ARBA" id="ARBA00004651"/>
    </source>
</evidence>
<evidence type="ECO:0000313" key="15">
    <source>
        <dbReference type="Proteomes" id="UP000694620"/>
    </source>
</evidence>
<dbReference type="Gene3D" id="1.20.1070.10">
    <property type="entry name" value="Rhodopsin 7-helix transmembrane proteins"/>
    <property type="match status" value="1"/>
</dbReference>
<feature type="transmembrane region" description="Helical" evidence="12">
    <location>
        <begin position="300"/>
        <end position="322"/>
    </location>
</feature>
<evidence type="ECO:0000313" key="14">
    <source>
        <dbReference type="Ensembl" id="ENSECRP00000002153.1"/>
    </source>
</evidence>
<dbReference type="CDD" id="cd15314">
    <property type="entry name" value="7tmA_TAAR1"/>
    <property type="match status" value="1"/>
</dbReference>
<dbReference type="GO" id="GO:0005886">
    <property type="term" value="C:plasma membrane"/>
    <property type="evidence" value="ECO:0007669"/>
    <property type="project" value="UniProtKB-SubCell"/>
</dbReference>
<dbReference type="SUPFAM" id="SSF81321">
    <property type="entry name" value="Family A G protein-coupled receptor-like"/>
    <property type="match status" value="1"/>
</dbReference>
<evidence type="ECO:0000256" key="10">
    <source>
        <dbReference type="ARBA" id="ARBA00023224"/>
    </source>
</evidence>
<evidence type="ECO:0000256" key="5">
    <source>
        <dbReference type="ARBA" id="ARBA00023040"/>
    </source>
</evidence>
<dbReference type="PROSITE" id="PS50262">
    <property type="entry name" value="G_PROTEIN_RECEP_F1_2"/>
    <property type="match status" value="1"/>
</dbReference>
<dbReference type="InterPro" id="IPR017452">
    <property type="entry name" value="GPCR_Rhodpsn_7TM"/>
</dbReference>
<evidence type="ECO:0000256" key="8">
    <source>
        <dbReference type="ARBA" id="ARBA00023170"/>
    </source>
</evidence>
<keyword evidence="6 12" id="KW-0472">Membrane</keyword>
<feature type="domain" description="G-protein coupled receptors family 1 profile" evidence="13">
    <location>
        <begin position="61"/>
        <end position="315"/>
    </location>
</feature>
<accession>A0A8C4X375</accession>
<proteinExistence type="inferred from homology"/>
<evidence type="ECO:0000256" key="3">
    <source>
        <dbReference type="ARBA" id="ARBA00022692"/>
    </source>
</evidence>
<feature type="transmembrane region" description="Helical" evidence="12">
    <location>
        <begin position="45"/>
        <end position="69"/>
    </location>
</feature>
<feature type="transmembrane region" description="Helical" evidence="12">
    <location>
        <begin position="260"/>
        <end position="280"/>
    </location>
</feature>
<dbReference type="SMART" id="SM01381">
    <property type="entry name" value="7TM_GPCR_Srsx"/>
    <property type="match status" value="1"/>
</dbReference>
<dbReference type="InterPro" id="IPR009132">
    <property type="entry name" value="TAAR_fam"/>
</dbReference>
<organism evidence="14 15">
    <name type="scientific">Erpetoichthys calabaricus</name>
    <name type="common">Rope fish</name>
    <name type="synonym">Calamoichthys calabaricus</name>
    <dbReference type="NCBI Taxonomy" id="27687"/>
    <lineage>
        <taxon>Eukaryota</taxon>
        <taxon>Metazoa</taxon>
        <taxon>Chordata</taxon>
        <taxon>Craniata</taxon>
        <taxon>Vertebrata</taxon>
        <taxon>Euteleostomi</taxon>
        <taxon>Actinopterygii</taxon>
        <taxon>Polypteriformes</taxon>
        <taxon>Polypteridae</taxon>
        <taxon>Erpetoichthys</taxon>
    </lineage>
</organism>
<keyword evidence="2" id="KW-1003">Cell membrane</keyword>
<dbReference type="Pfam" id="PF00001">
    <property type="entry name" value="7tm_1"/>
    <property type="match status" value="1"/>
</dbReference>
<reference evidence="14" key="1">
    <citation type="submission" date="2021-06" db="EMBL/GenBank/DDBJ databases">
        <authorList>
            <consortium name="Wellcome Sanger Institute Data Sharing"/>
        </authorList>
    </citation>
    <scope>NUCLEOTIDE SEQUENCE [LARGE SCALE GENOMIC DNA]</scope>
</reference>
<gene>
    <name evidence="14" type="primary">LOC114649489</name>
</gene>
<evidence type="ECO:0000256" key="9">
    <source>
        <dbReference type="ARBA" id="ARBA00023180"/>
    </source>
</evidence>
<feature type="transmembrane region" description="Helical" evidence="12">
    <location>
        <begin position="220"/>
        <end position="239"/>
    </location>
</feature>
<keyword evidence="3 11" id="KW-0812">Transmembrane</keyword>
<keyword evidence="10 11" id="KW-0807">Transducer</keyword>
<dbReference type="GeneTree" id="ENSGT00950000182934"/>
<keyword evidence="4 12" id="KW-1133">Transmembrane helix</keyword>
<sequence>MFVICVQSQQEVVKRYIGITKDGYTCYASIENSCPKQVYSITARVLIYMTLWTITTFTLCGNLLVIISISHFKQLHTPTNFLTLSLAVADFLLGGLVMPPSMIRSVETCWYFGDFFCKFHSSTDMMLCTTSILHLSFISVDRYCAVCYPLVYHTKIGVSLIGKTVLICWSLSAMFGFGVIFLGLNIRGMENFDSQVLYCVGGCTLILNQTSGLVCSLISFYIPGFIMIVIYVKIFAVARKQAQTIEDKKKSTSRKRETKAAKTLSIVVGVFLICWSPYFFCSILDPIFNFSAPALIGEILIWFAYLNSTLNPLIYAFFYTWFRKALKIIVFGEIFKNNSSLTQLYSE</sequence>
<dbReference type="InterPro" id="IPR000276">
    <property type="entry name" value="GPCR_Rhodpsn"/>
</dbReference>
<dbReference type="PRINTS" id="PR00237">
    <property type="entry name" value="GPCRRHODOPSN"/>
</dbReference>
<dbReference type="Proteomes" id="UP000694620">
    <property type="component" value="Chromosome 3"/>
</dbReference>
<reference evidence="14" key="3">
    <citation type="submission" date="2025-09" db="UniProtKB">
        <authorList>
            <consortium name="Ensembl"/>
        </authorList>
    </citation>
    <scope>IDENTIFICATION</scope>
</reference>
<dbReference type="PRINTS" id="PR01830">
    <property type="entry name" value="TRACEAMINER"/>
</dbReference>
<evidence type="ECO:0000259" key="13">
    <source>
        <dbReference type="PROSITE" id="PS50262"/>
    </source>
</evidence>
<keyword evidence="7" id="KW-1015">Disulfide bond</keyword>
<evidence type="ECO:0000256" key="6">
    <source>
        <dbReference type="ARBA" id="ARBA00023136"/>
    </source>
</evidence>
<dbReference type="PANTHER" id="PTHR24249">
    <property type="entry name" value="HISTAMINE RECEPTOR-RELATED G-PROTEIN COUPLED RECEPTOR"/>
    <property type="match status" value="1"/>
</dbReference>
<comment type="subcellular location">
    <subcellularLocation>
        <location evidence="1">Cell membrane</location>
        <topology evidence="1">Multi-pass membrane protein</topology>
    </subcellularLocation>
</comment>
<reference evidence="14" key="2">
    <citation type="submission" date="2025-08" db="UniProtKB">
        <authorList>
            <consortium name="Ensembl"/>
        </authorList>
    </citation>
    <scope>IDENTIFICATION</scope>
</reference>
<name>A0A8C4X375_ERPCA</name>
<dbReference type="Ensembl" id="ENSECRT00000002181.1">
    <property type="protein sequence ID" value="ENSECRP00000002153.1"/>
    <property type="gene ID" value="ENSECRG00000001488.1"/>
</dbReference>
<evidence type="ECO:0000256" key="12">
    <source>
        <dbReference type="SAM" id="Phobius"/>
    </source>
</evidence>
<keyword evidence="5 11" id="KW-0297">G-protein coupled receptor</keyword>
<dbReference type="AlphaFoldDB" id="A0A8C4X375"/>
<evidence type="ECO:0000256" key="2">
    <source>
        <dbReference type="ARBA" id="ARBA00022475"/>
    </source>
</evidence>
<keyword evidence="15" id="KW-1185">Reference proteome</keyword>